<dbReference type="EMBL" id="FZNR01000010">
    <property type="protein sequence ID" value="SNS11489.1"/>
    <property type="molecule type" value="Genomic_DNA"/>
</dbReference>
<gene>
    <name evidence="2" type="ORF">SAMN06264365_110137</name>
</gene>
<evidence type="ECO:0000313" key="3">
    <source>
        <dbReference type="Proteomes" id="UP000198415"/>
    </source>
</evidence>
<dbReference type="RefSeq" id="WP_179277276.1">
    <property type="nucleotide sequence ID" value="NZ_BOMU01000062.1"/>
</dbReference>
<evidence type="ECO:0000256" key="1">
    <source>
        <dbReference type="SAM" id="MobiDB-lite"/>
    </source>
</evidence>
<feature type="compositionally biased region" description="Basic residues" evidence="1">
    <location>
        <begin position="39"/>
        <end position="48"/>
    </location>
</feature>
<proteinExistence type="predicted"/>
<organism evidence="2 3">
    <name type="scientific">Actinoplanes regularis</name>
    <dbReference type="NCBI Taxonomy" id="52697"/>
    <lineage>
        <taxon>Bacteria</taxon>
        <taxon>Bacillati</taxon>
        <taxon>Actinomycetota</taxon>
        <taxon>Actinomycetes</taxon>
        <taxon>Micromonosporales</taxon>
        <taxon>Micromonosporaceae</taxon>
        <taxon>Actinoplanes</taxon>
    </lineage>
</organism>
<accession>A0A239BUZ5</accession>
<sequence length="48" mass="4874">MTQGIKTVPHSVSDPDAAERLCTALLGTSDAGPLTSSGPRRRARPAAG</sequence>
<dbReference type="Proteomes" id="UP000198415">
    <property type="component" value="Unassembled WGS sequence"/>
</dbReference>
<feature type="region of interest" description="Disordered" evidence="1">
    <location>
        <begin position="25"/>
        <end position="48"/>
    </location>
</feature>
<evidence type="ECO:0000313" key="2">
    <source>
        <dbReference type="EMBL" id="SNS11489.1"/>
    </source>
</evidence>
<dbReference type="AlphaFoldDB" id="A0A239BUZ5"/>
<protein>
    <submittedName>
        <fullName evidence="2">Uncharacterized protein</fullName>
    </submittedName>
</protein>
<name>A0A239BUZ5_9ACTN</name>
<reference evidence="2 3" key="1">
    <citation type="submission" date="2017-06" db="EMBL/GenBank/DDBJ databases">
        <authorList>
            <person name="Kim H.J."/>
            <person name="Triplett B.A."/>
        </authorList>
    </citation>
    <scope>NUCLEOTIDE SEQUENCE [LARGE SCALE GENOMIC DNA]</scope>
    <source>
        <strain evidence="2 3">DSM 43151</strain>
    </source>
</reference>
<keyword evidence="3" id="KW-1185">Reference proteome</keyword>